<keyword evidence="1" id="KW-0479">Metal-binding</keyword>
<sequence>MRLGVTYNVYDGEELLEASARSVRAHAAHIVVVYQLVSNYGEPSRPGLELMLQSLLDRGIVDELLRVDPVDIPPGEARASVVSKDAPRSEVGNDPTFATLNEAFFLELKKREDGRRCCAAAGCSHFMSMDTDEFYLHDQLASLARMMEEPNPTTGRLPLASVATMRLLFKDPRWELLPQEDTFKVPVICVCDDAYPLKLLPNWQMVVDPTRRIDCAREDVLIVPRDTCEMWHMSFVRRDVSCKLRNTSNRANYGAVADSASDPASKFLRDFEAWQPHMTPIHPHPVWNNFYKSARVLSNHFDVDLDTCCDYCLRPKAPLRCARCQAVRYCDAGCQRYDWKTHKKKCGEGSAM</sequence>
<name>A0A830HJP3_9CHLO</name>
<dbReference type="Gene3D" id="6.10.140.2220">
    <property type="match status" value="1"/>
</dbReference>
<dbReference type="Proteomes" id="UP000660262">
    <property type="component" value="Unassembled WGS sequence"/>
</dbReference>
<evidence type="ECO:0000256" key="3">
    <source>
        <dbReference type="ARBA" id="ARBA00022833"/>
    </source>
</evidence>
<protein>
    <recommendedName>
        <fullName evidence="5">MYND-type domain-containing protein</fullName>
    </recommendedName>
</protein>
<dbReference type="PROSITE" id="PS50865">
    <property type="entry name" value="ZF_MYND_2"/>
    <property type="match status" value="1"/>
</dbReference>
<keyword evidence="3" id="KW-0862">Zinc</keyword>
<dbReference type="SUPFAM" id="SSF144232">
    <property type="entry name" value="HIT/MYND zinc finger-like"/>
    <property type="match status" value="1"/>
</dbReference>
<dbReference type="OrthoDB" id="432970at2759"/>
<organism evidence="6 7">
    <name type="scientific">Pycnococcus provasolii</name>
    <dbReference type="NCBI Taxonomy" id="41880"/>
    <lineage>
        <taxon>Eukaryota</taxon>
        <taxon>Viridiplantae</taxon>
        <taxon>Chlorophyta</taxon>
        <taxon>Pseudoscourfieldiophyceae</taxon>
        <taxon>Pseudoscourfieldiales</taxon>
        <taxon>Pycnococcaceae</taxon>
        <taxon>Pycnococcus</taxon>
    </lineage>
</organism>
<keyword evidence="2 4" id="KW-0863">Zinc-finger</keyword>
<dbReference type="EMBL" id="BNJQ01000011">
    <property type="protein sequence ID" value="GHP05781.1"/>
    <property type="molecule type" value="Genomic_DNA"/>
</dbReference>
<evidence type="ECO:0000313" key="6">
    <source>
        <dbReference type="EMBL" id="GHP05781.1"/>
    </source>
</evidence>
<reference evidence="6" key="1">
    <citation type="submission" date="2020-10" db="EMBL/GenBank/DDBJ databases">
        <title>Unveiling of a novel bifunctional photoreceptor, Dualchrome1, isolated from a cosmopolitan green alga.</title>
        <authorList>
            <person name="Suzuki S."/>
            <person name="Kawachi M."/>
        </authorList>
    </citation>
    <scope>NUCLEOTIDE SEQUENCE</scope>
    <source>
        <strain evidence="6">NIES 2893</strain>
    </source>
</reference>
<proteinExistence type="predicted"/>
<feature type="domain" description="MYND-type" evidence="5">
    <location>
        <begin position="309"/>
        <end position="346"/>
    </location>
</feature>
<dbReference type="GO" id="GO:0008270">
    <property type="term" value="F:zinc ion binding"/>
    <property type="evidence" value="ECO:0007669"/>
    <property type="project" value="UniProtKB-KW"/>
</dbReference>
<evidence type="ECO:0000256" key="1">
    <source>
        <dbReference type="ARBA" id="ARBA00022723"/>
    </source>
</evidence>
<comment type="caution">
    <text evidence="6">The sequence shown here is derived from an EMBL/GenBank/DDBJ whole genome shotgun (WGS) entry which is preliminary data.</text>
</comment>
<dbReference type="InterPro" id="IPR002893">
    <property type="entry name" value="Znf_MYND"/>
</dbReference>
<dbReference type="Pfam" id="PF01753">
    <property type="entry name" value="zf-MYND"/>
    <property type="match status" value="1"/>
</dbReference>
<evidence type="ECO:0000313" key="7">
    <source>
        <dbReference type="Proteomes" id="UP000660262"/>
    </source>
</evidence>
<keyword evidence="7" id="KW-1185">Reference proteome</keyword>
<accession>A0A830HJP3</accession>
<dbReference type="AlphaFoldDB" id="A0A830HJP3"/>
<evidence type="ECO:0000256" key="2">
    <source>
        <dbReference type="ARBA" id="ARBA00022771"/>
    </source>
</evidence>
<gene>
    <name evidence="6" type="ORF">PPROV_000453000</name>
</gene>
<evidence type="ECO:0000259" key="5">
    <source>
        <dbReference type="PROSITE" id="PS50865"/>
    </source>
</evidence>
<evidence type="ECO:0000256" key="4">
    <source>
        <dbReference type="PROSITE-ProRule" id="PRU00134"/>
    </source>
</evidence>